<dbReference type="OrthoDB" id="515458at2759"/>
<reference evidence="3" key="2">
    <citation type="submission" date="2020-11" db="EMBL/GenBank/DDBJ databases">
        <authorList>
            <person name="Cecchin M."/>
            <person name="Marcolungo L."/>
            <person name="Rossato M."/>
            <person name="Girolomoni L."/>
            <person name="Cosentino E."/>
            <person name="Cuine S."/>
            <person name="Li-Beisson Y."/>
            <person name="Delledonne M."/>
            <person name="Ballottari M."/>
        </authorList>
    </citation>
    <scope>NUCLEOTIDE SEQUENCE</scope>
    <source>
        <strain evidence="3">211/11P</strain>
        <tissue evidence="3">Whole cell</tissue>
    </source>
</reference>
<feature type="compositionally biased region" description="Gly residues" evidence="2">
    <location>
        <begin position="102"/>
        <end position="115"/>
    </location>
</feature>
<evidence type="ECO:0000313" key="4">
    <source>
        <dbReference type="Proteomes" id="UP001055712"/>
    </source>
</evidence>
<dbReference type="AlphaFoldDB" id="A0A9D4U062"/>
<evidence type="ECO:0000256" key="1">
    <source>
        <dbReference type="SAM" id="Coils"/>
    </source>
</evidence>
<reference evidence="3" key="1">
    <citation type="journal article" date="2019" name="Plant J.">
        <title>Chlorella vulgaris genome assembly and annotation reveals the molecular basis for metabolic acclimation to high light conditions.</title>
        <authorList>
            <person name="Cecchin M."/>
            <person name="Marcolungo L."/>
            <person name="Rossato M."/>
            <person name="Girolomoni L."/>
            <person name="Cosentino E."/>
            <person name="Cuine S."/>
            <person name="Li-Beisson Y."/>
            <person name="Delledonne M."/>
            <person name="Ballottari M."/>
        </authorList>
    </citation>
    <scope>NUCLEOTIDE SEQUENCE</scope>
    <source>
        <strain evidence="3">211/11P</strain>
    </source>
</reference>
<evidence type="ECO:0000313" key="3">
    <source>
        <dbReference type="EMBL" id="KAI3439078.1"/>
    </source>
</evidence>
<feature type="region of interest" description="Disordered" evidence="2">
    <location>
        <begin position="294"/>
        <end position="356"/>
    </location>
</feature>
<feature type="region of interest" description="Disordered" evidence="2">
    <location>
        <begin position="513"/>
        <end position="580"/>
    </location>
</feature>
<feature type="region of interest" description="Disordered" evidence="2">
    <location>
        <begin position="101"/>
        <end position="122"/>
    </location>
</feature>
<protein>
    <submittedName>
        <fullName evidence="3">Uncharacterized protein</fullName>
    </submittedName>
</protein>
<evidence type="ECO:0000256" key="2">
    <source>
        <dbReference type="SAM" id="MobiDB-lite"/>
    </source>
</evidence>
<feature type="coiled-coil region" evidence="1">
    <location>
        <begin position="598"/>
        <end position="639"/>
    </location>
</feature>
<dbReference type="EMBL" id="SIDB01000001">
    <property type="protein sequence ID" value="KAI3439078.1"/>
    <property type="molecule type" value="Genomic_DNA"/>
</dbReference>
<proteinExistence type="predicted"/>
<comment type="caution">
    <text evidence="3">The sequence shown here is derived from an EMBL/GenBank/DDBJ whole genome shotgun (WGS) entry which is preliminary data.</text>
</comment>
<feature type="compositionally biased region" description="Gly residues" evidence="2">
    <location>
        <begin position="342"/>
        <end position="356"/>
    </location>
</feature>
<organism evidence="3 4">
    <name type="scientific">Chlorella vulgaris</name>
    <name type="common">Green alga</name>
    <dbReference type="NCBI Taxonomy" id="3077"/>
    <lineage>
        <taxon>Eukaryota</taxon>
        <taxon>Viridiplantae</taxon>
        <taxon>Chlorophyta</taxon>
        <taxon>core chlorophytes</taxon>
        <taxon>Trebouxiophyceae</taxon>
        <taxon>Chlorellales</taxon>
        <taxon>Chlorellaceae</taxon>
        <taxon>Chlorella clade</taxon>
        <taxon>Chlorella</taxon>
    </lineage>
</organism>
<sequence length="753" mass="77659">MPTGLRFTASLCKAAKDTRLLLIEVDASITGREIRCSHTGGDAWCYSAAASNGSAAAVVGPQKCNAWDRKGRNPAMNIYVHLASDGSTAVVSSSNGAPVGAAEGGGAGGGGGGEAGARADADAEHASSRCKLGVLVQHALPRLAQRLGAYGQVGLDWVTWQTDDRGAPLPDTVASLGSVQDEQHWLQLRQLAKEKETGAGTACANPPPPDSAEEQALRRAKATLVEAARYCGAEAAARVERLTVRKLYQREYHFFDGDTDVGDSRLHALEWAAGLAAVQHLLETNPEAKAKLNERLSGPSANGGGGAAARKRQRAAGGGGGRGGKRRVVLAVAGGPSSPQGLAGGDAGMPGPGPGLGTAAGEAPLAAGVVAAAPPAALAAGPPLLQVPTFSAFGSLNSSMLLPPLSAWHGSSSQLQSLLDMPPPPSPSPLQQPPQLEQQHGSPDGRAQPGAAAGAQAEVAPVQPVSPAAQPPLQFSDWLAQLQTSEPTVLARSVLQPLPAELPLDAAPALNTQRQPEDQQLPQQQQQQRIPDQQALAQVQEPASSVVSAARPSARQQQAQQQGQQQPAQQPAQQQQPVQSCAGELVPLDAALDAWERHDHVLQELSLARSQLQQQEQQLAELRKDRERLQRQLAAAQAHLSEGPAPMLVAGAGASGGSDGPASCSQGSSPRGVLQERAAVAAAAATAAKAAQLADLQLLLPQSLQLHLSQLFSQRPELQAFAGPIGELSCRAIEQALGMYGLVAAQQASLSRL</sequence>
<feature type="compositionally biased region" description="Low complexity" evidence="2">
    <location>
        <begin position="513"/>
        <end position="579"/>
    </location>
</feature>
<feature type="compositionally biased region" description="Pro residues" evidence="2">
    <location>
        <begin position="421"/>
        <end position="432"/>
    </location>
</feature>
<dbReference type="Proteomes" id="UP001055712">
    <property type="component" value="Unassembled WGS sequence"/>
</dbReference>
<feature type="compositionally biased region" description="Low complexity" evidence="2">
    <location>
        <begin position="447"/>
        <end position="460"/>
    </location>
</feature>
<keyword evidence="4" id="KW-1185">Reference proteome</keyword>
<name>A0A9D4U062_CHLVU</name>
<keyword evidence="1" id="KW-0175">Coiled coil</keyword>
<gene>
    <name evidence="3" type="ORF">D9Q98_001488</name>
</gene>
<feature type="region of interest" description="Disordered" evidence="2">
    <location>
        <begin position="413"/>
        <end position="460"/>
    </location>
</feature>
<accession>A0A9D4U062</accession>